<name>A0A9N9R6Q9_9NEOP</name>
<dbReference type="EMBL" id="OU893334">
    <property type="protein sequence ID" value="CAG9790744.1"/>
    <property type="molecule type" value="Genomic_DNA"/>
</dbReference>
<evidence type="ECO:0000256" key="1">
    <source>
        <dbReference type="ARBA" id="ARBA00007806"/>
    </source>
</evidence>
<proteinExistence type="inferred from homology"/>
<evidence type="ECO:0000256" key="4">
    <source>
        <dbReference type="RuleBase" id="RU361185"/>
    </source>
</evidence>
<accession>A0A9N9R6Q9</accession>
<dbReference type="InterPro" id="IPR050985">
    <property type="entry name" value="Alpha-glycosidase_related"/>
</dbReference>
<dbReference type="OrthoDB" id="10070917at2759"/>
<evidence type="ECO:0000313" key="6">
    <source>
        <dbReference type="EMBL" id="CAG9790744.1"/>
    </source>
</evidence>
<keyword evidence="7" id="KW-1185">Reference proteome</keyword>
<sequence>MGVHLFWPYNWYGGPQQKRQYWPIERLVLPDYSYVTKEADNCAIAEPYWLSSSGIFYYFDKKVPLFVDQNNRDKNAACFKAQIKSPYSSKRDKNDLIYAIGIFEDPRKAHEYAIENYLGKPTEIPDETMIKYPIWSTWAKYKRNIDHEVVLQYADDIKKYDFPNSQLEIDDLWETCYGSQEVDRERFPNMKDTVAKLNEKGFRVTLWTHPFINKGFETSWWNDNKTTTAYIDFTKPEARNWYIDRLKKLKNETGIDSFVFDAGETSWSPQIPELQGNIRDQPGVITADYVRAAAQLGPSVEVRTGYSLDNRKLNVDNIFNSKM</sequence>
<reference evidence="6" key="1">
    <citation type="submission" date="2021-12" db="EMBL/GenBank/DDBJ databases">
        <authorList>
            <person name="King R."/>
        </authorList>
    </citation>
    <scope>NUCLEOTIDE SEQUENCE</scope>
</reference>
<gene>
    <name evidence="6" type="ORF">DIATSA_LOCUS8401</name>
</gene>
<keyword evidence="3 4" id="KW-0326">Glycosidase</keyword>
<protein>
    <recommendedName>
        <fullName evidence="5">Glycoside hydrolase family 31 TIM barrel domain-containing protein</fullName>
    </recommendedName>
</protein>
<dbReference type="InterPro" id="IPR000322">
    <property type="entry name" value="Glyco_hydro_31_TIM"/>
</dbReference>
<evidence type="ECO:0000313" key="7">
    <source>
        <dbReference type="Proteomes" id="UP001153714"/>
    </source>
</evidence>
<dbReference type="Pfam" id="PF01055">
    <property type="entry name" value="Glyco_hydro_31_2nd"/>
    <property type="match status" value="1"/>
</dbReference>
<feature type="domain" description="Glycoside hydrolase family 31 TIM barrel" evidence="5">
    <location>
        <begin position="136"/>
        <end position="267"/>
    </location>
</feature>
<dbReference type="SUPFAM" id="SSF51445">
    <property type="entry name" value="(Trans)glycosidases"/>
    <property type="match status" value="1"/>
</dbReference>
<dbReference type="PANTHER" id="PTHR43053:SF4">
    <property type="entry name" value="MYOGENESIS-REGULATING GLYCOSIDASE"/>
    <property type="match status" value="1"/>
</dbReference>
<comment type="similarity">
    <text evidence="1 4">Belongs to the glycosyl hydrolase 31 family.</text>
</comment>
<dbReference type="GO" id="GO:0004553">
    <property type="term" value="F:hydrolase activity, hydrolyzing O-glycosyl compounds"/>
    <property type="evidence" value="ECO:0007669"/>
    <property type="project" value="InterPro"/>
</dbReference>
<dbReference type="Gene3D" id="3.20.20.80">
    <property type="entry name" value="Glycosidases"/>
    <property type="match status" value="1"/>
</dbReference>
<organism evidence="6 7">
    <name type="scientific">Diatraea saccharalis</name>
    <name type="common">sugarcane borer</name>
    <dbReference type="NCBI Taxonomy" id="40085"/>
    <lineage>
        <taxon>Eukaryota</taxon>
        <taxon>Metazoa</taxon>
        <taxon>Ecdysozoa</taxon>
        <taxon>Arthropoda</taxon>
        <taxon>Hexapoda</taxon>
        <taxon>Insecta</taxon>
        <taxon>Pterygota</taxon>
        <taxon>Neoptera</taxon>
        <taxon>Endopterygota</taxon>
        <taxon>Lepidoptera</taxon>
        <taxon>Glossata</taxon>
        <taxon>Ditrysia</taxon>
        <taxon>Pyraloidea</taxon>
        <taxon>Crambidae</taxon>
        <taxon>Crambinae</taxon>
        <taxon>Diatraea</taxon>
    </lineage>
</organism>
<dbReference type="AlphaFoldDB" id="A0A9N9R6Q9"/>
<reference evidence="6" key="2">
    <citation type="submission" date="2022-10" db="EMBL/GenBank/DDBJ databases">
        <authorList>
            <consortium name="ENA_rothamsted_submissions"/>
            <consortium name="culmorum"/>
            <person name="King R."/>
        </authorList>
    </citation>
    <scope>NUCLEOTIDE SEQUENCE</scope>
</reference>
<evidence type="ECO:0000256" key="3">
    <source>
        <dbReference type="ARBA" id="ARBA00023295"/>
    </source>
</evidence>
<evidence type="ECO:0000259" key="5">
    <source>
        <dbReference type="Pfam" id="PF01055"/>
    </source>
</evidence>
<dbReference type="Proteomes" id="UP001153714">
    <property type="component" value="Chromosome 3"/>
</dbReference>
<dbReference type="InterPro" id="IPR017853">
    <property type="entry name" value="GH"/>
</dbReference>
<dbReference type="GO" id="GO:0005975">
    <property type="term" value="P:carbohydrate metabolic process"/>
    <property type="evidence" value="ECO:0007669"/>
    <property type="project" value="InterPro"/>
</dbReference>
<dbReference type="PANTHER" id="PTHR43053">
    <property type="entry name" value="GLYCOSIDASE FAMILY 31"/>
    <property type="match status" value="1"/>
</dbReference>
<keyword evidence="2 4" id="KW-0378">Hydrolase</keyword>
<evidence type="ECO:0000256" key="2">
    <source>
        <dbReference type="ARBA" id="ARBA00022801"/>
    </source>
</evidence>